<dbReference type="Proteomes" id="UP000886885">
    <property type="component" value="Chromosome 1A"/>
</dbReference>
<organism evidence="1 2">
    <name type="scientific">Populus tomentosa</name>
    <name type="common">Chinese white poplar</name>
    <dbReference type="NCBI Taxonomy" id="118781"/>
    <lineage>
        <taxon>Eukaryota</taxon>
        <taxon>Viridiplantae</taxon>
        <taxon>Streptophyta</taxon>
        <taxon>Embryophyta</taxon>
        <taxon>Tracheophyta</taxon>
        <taxon>Spermatophyta</taxon>
        <taxon>Magnoliopsida</taxon>
        <taxon>eudicotyledons</taxon>
        <taxon>Gunneridae</taxon>
        <taxon>Pentapetalae</taxon>
        <taxon>rosids</taxon>
        <taxon>fabids</taxon>
        <taxon>Malpighiales</taxon>
        <taxon>Salicaceae</taxon>
        <taxon>Saliceae</taxon>
        <taxon>Populus</taxon>
    </lineage>
</organism>
<proteinExistence type="predicted"/>
<dbReference type="EMBL" id="JAAWWB010000001">
    <property type="protein sequence ID" value="KAG6794260.1"/>
    <property type="molecule type" value="Genomic_DNA"/>
</dbReference>
<protein>
    <submittedName>
        <fullName evidence="1">Uncharacterized protein</fullName>
    </submittedName>
</protein>
<dbReference type="AlphaFoldDB" id="A0A8X8DLE3"/>
<name>A0A8X8DLE3_POPTO</name>
<evidence type="ECO:0000313" key="2">
    <source>
        <dbReference type="Proteomes" id="UP000886885"/>
    </source>
</evidence>
<keyword evidence="2" id="KW-1185">Reference proteome</keyword>
<sequence length="78" mass="8796">MHPYPLQHGKELHHKYLCGDCRLLSYVISIYRSKEVDFGLWLSGLGESFSVFAVGFRVESAIIEDFRSTAGADSSLEK</sequence>
<reference evidence="1" key="1">
    <citation type="journal article" date="2020" name="bioRxiv">
        <title>Hybrid origin of Populus tomentosa Carr. identified through genome sequencing and phylogenomic analysis.</title>
        <authorList>
            <person name="An X."/>
            <person name="Gao K."/>
            <person name="Chen Z."/>
            <person name="Li J."/>
            <person name="Yang X."/>
            <person name="Yang X."/>
            <person name="Zhou J."/>
            <person name="Guo T."/>
            <person name="Zhao T."/>
            <person name="Huang S."/>
            <person name="Miao D."/>
            <person name="Khan W.U."/>
            <person name="Rao P."/>
            <person name="Ye M."/>
            <person name="Lei B."/>
            <person name="Liao W."/>
            <person name="Wang J."/>
            <person name="Ji L."/>
            <person name="Li Y."/>
            <person name="Guo B."/>
            <person name="Mustafa N.S."/>
            <person name="Li S."/>
            <person name="Yun Q."/>
            <person name="Keller S.R."/>
            <person name="Mao J."/>
            <person name="Zhang R."/>
            <person name="Strauss S.H."/>
        </authorList>
    </citation>
    <scope>NUCLEOTIDE SEQUENCE</scope>
    <source>
        <strain evidence="1">GM15</strain>
        <tissue evidence="1">Leaf</tissue>
    </source>
</reference>
<comment type="caution">
    <text evidence="1">The sequence shown here is derived from an EMBL/GenBank/DDBJ whole genome shotgun (WGS) entry which is preliminary data.</text>
</comment>
<evidence type="ECO:0000313" key="1">
    <source>
        <dbReference type="EMBL" id="KAG6794260.1"/>
    </source>
</evidence>
<gene>
    <name evidence="1" type="ORF">POTOM_003499</name>
</gene>
<accession>A0A8X8DLE3</accession>